<dbReference type="EMBL" id="JAYMYS010000003">
    <property type="protein sequence ID" value="KAK7400932.1"/>
    <property type="molecule type" value="Genomic_DNA"/>
</dbReference>
<dbReference type="Proteomes" id="UP001386955">
    <property type="component" value="Unassembled WGS sequence"/>
</dbReference>
<gene>
    <name evidence="1" type="ORF">VNO78_12241</name>
</gene>
<evidence type="ECO:0000313" key="1">
    <source>
        <dbReference type="EMBL" id="KAK7400932.1"/>
    </source>
</evidence>
<sequence length="124" mass="13343">MDYFSAVAPVNCCASTHFGENQLALGSSGISPLTTTHLLILQHQLAFATALVVSLNQATAYESRLILQQARGQSPELSSSSHYLGAYGFMFYFTPRWGLFSPFPHGTTSLLVTQESLALQGGPC</sequence>
<evidence type="ECO:0000313" key="2">
    <source>
        <dbReference type="Proteomes" id="UP001386955"/>
    </source>
</evidence>
<protein>
    <submittedName>
        <fullName evidence="1">Uncharacterized protein</fullName>
    </submittedName>
</protein>
<keyword evidence="2" id="KW-1185">Reference proteome</keyword>
<comment type="caution">
    <text evidence="1">The sequence shown here is derived from an EMBL/GenBank/DDBJ whole genome shotgun (WGS) entry which is preliminary data.</text>
</comment>
<dbReference type="AlphaFoldDB" id="A0AAN9SN11"/>
<organism evidence="1 2">
    <name type="scientific">Psophocarpus tetragonolobus</name>
    <name type="common">Winged bean</name>
    <name type="synonym">Dolichos tetragonolobus</name>
    <dbReference type="NCBI Taxonomy" id="3891"/>
    <lineage>
        <taxon>Eukaryota</taxon>
        <taxon>Viridiplantae</taxon>
        <taxon>Streptophyta</taxon>
        <taxon>Embryophyta</taxon>
        <taxon>Tracheophyta</taxon>
        <taxon>Spermatophyta</taxon>
        <taxon>Magnoliopsida</taxon>
        <taxon>eudicotyledons</taxon>
        <taxon>Gunneridae</taxon>
        <taxon>Pentapetalae</taxon>
        <taxon>rosids</taxon>
        <taxon>fabids</taxon>
        <taxon>Fabales</taxon>
        <taxon>Fabaceae</taxon>
        <taxon>Papilionoideae</taxon>
        <taxon>50 kb inversion clade</taxon>
        <taxon>NPAAA clade</taxon>
        <taxon>indigoferoid/millettioid clade</taxon>
        <taxon>Phaseoleae</taxon>
        <taxon>Psophocarpus</taxon>
    </lineage>
</organism>
<name>A0AAN9SN11_PSOTE</name>
<reference evidence="1 2" key="1">
    <citation type="submission" date="2024-01" db="EMBL/GenBank/DDBJ databases">
        <title>The genomes of 5 underutilized Papilionoideae crops provide insights into root nodulation and disease resistanc.</title>
        <authorList>
            <person name="Jiang F."/>
        </authorList>
    </citation>
    <scope>NUCLEOTIDE SEQUENCE [LARGE SCALE GENOMIC DNA]</scope>
    <source>
        <strain evidence="1">DUOXIRENSHENG_FW03</strain>
        <tissue evidence="1">Leaves</tissue>
    </source>
</reference>
<proteinExistence type="predicted"/>
<accession>A0AAN9SN11</accession>